<name>A0ABU2BYA0_9ACTN</name>
<feature type="transmembrane region" description="Helical" evidence="2">
    <location>
        <begin position="63"/>
        <end position="83"/>
    </location>
</feature>
<feature type="region of interest" description="Disordered" evidence="1">
    <location>
        <begin position="38"/>
        <end position="58"/>
    </location>
</feature>
<sequence length="257" mass="27232">MTADRTTGVGVATRCAECGTSSTGFPTCPMCGLELPADPAPDRPVRSRSMSSLPRPPRRRRRLALALVPVLLVAGVALVLQPWDGDPAPTSAPARTTTATPTTRAPAPSPTPRARPRRCWNGATVTGTARCPLPTGAQAIAVSSSTFASARRAGRCRPASSTPGVTSFLCSVGGAQLRFAWFASPRRLATHVARTYPSCRRVSYVLVCRGPGRQALRYADPRLGLQVSAPTSARATLLRVPINPSRRILHGSLLLHR</sequence>
<comment type="caution">
    <text evidence="3">The sequence shown here is derived from an EMBL/GenBank/DDBJ whole genome shotgun (WGS) entry which is preliminary data.</text>
</comment>
<feature type="compositionally biased region" description="Low complexity" evidence="1">
    <location>
        <begin position="87"/>
        <end position="106"/>
    </location>
</feature>
<feature type="region of interest" description="Disordered" evidence="1">
    <location>
        <begin position="84"/>
        <end position="118"/>
    </location>
</feature>
<evidence type="ECO:0000256" key="1">
    <source>
        <dbReference type="SAM" id="MobiDB-lite"/>
    </source>
</evidence>
<dbReference type="EMBL" id="JAVDYG010000001">
    <property type="protein sequence ID" value="MDR7363378.1"/>
    <property type="molecule type" value="Genomic_DNA"/>
</dbReference>
<dbReference type="RefSeq" id="WP_310303716.1">
    <property type="nucleotide sequence ID" value="NZ_BAAAPS010000003.1"/>
</dbReference>
<keyword evidence="2" id="KW-0472">Membrane</keyword>
<evidence type="ECO:0000256" key="2">
    <source>
        <dbReference type="SAM" id="Phobius"/>
    </source>
</evidence>
<evidence type="ECO:0008006" key="5">
    <source>
        <dbReference type="Google" id="ProtNLM"/>
    </source>
</evidence>
<reference evidence="3 4" key="1">
    <citation type="submission" date="2023-07" db="EMBL/GenBank/DDBJ databases">
        <title>Sequencing the genomes of 1000 actinobacteria strains.</title>
        <authorList>
            <person name="Klenk H.-P."/>
        </authorList>
    </citation>
    <scope>NUCLEOTIDE SEQUENCE [LARGE SCALE GENOMIC DNA]</scope>
    <source>
        <strain evidence="3 4">DSM 19426</strain>
    </source>
</reference>
<dbReference type="Proteomes" id="UP001183648">
    <property type="component" value="Unassembled WGS sequence"/>
</dbReference>
<keyword evidence="4" id="KW-1185">Reference proteome</keyword>
<gene>
    <name evidence="3" type="ORF">J2S63_002931</name>
</gene>
<protein>
    <recommendedName>
        <fullName evidence="5">Zinc ribbon domain-containing protein</fullName>
    </recommendedName>
</protein>
<organism evidence="3 4">
    <name type="scientific">Nocardioides marmoribigeumensis</name>
    <dbReference type="NCBI Taxonomy" id="433649"/>
    <lineage>
        <taxon>Bacteria</taxon>
        <taxon>Bacillati</taxon>
        <taxon>Actinomycetota</taxon>
        <taxon>Actinomycetes</taxon>
        <taxon>Propionibacteriales</taxon>
        <taxon>Nocardioidaceae</taxon>
        <taxon>Nocardioides</taxon>
    </lineage>
</organism>
<evidence type="ECO:0000313" key="4">
    <source>
        <dbReference type="Proteomes" id="UP001183648"/>
    </source>
</evidence>
<evidence type="ECO:0000313" key="3">
    <source>
        <dbReference type="EMBL" id="MDR7363378.1"/>
    </source>
</evidence>
<keyword evidence="2" id="KW-1133">Transmembrane helix</keyword>
<accession>A0ABU2BYA0</accession>
<keyword evidence="2" id="KW-0812">Transmembrane</keyword>
<proteinExistence type="predicted"/>